<accession>A0ABD5YN18</accession>
<sequence length="318" mass="35768">MNFYRAVRAVADASGAGPVDWAAVAESAKAATAPGDLDLSSDEVESYQSDVRAARDRIRSVGGLDFDLPETIEVQHRHHWIDANIETFERILADLDTGVEFLPGVVRSVNTGSMAISISFLANNVLGQYDPLLLSPDTGNAHALYFVNPNIERVADRLAVDLPRFRRWIAFHEVTHAAEFGSAPWLANHLEDCLEDVVDDLSSGRFDRADFKQVDVTMTAVEGYAELLMDRTFDDEYDDLRRKLEERRRGGNPLTQLMRHLLGLGRKRRQYERGKDFFDAVADAEDLQTASLVWERKENLPTDSELDDAEKWLARMGV</sequence>
<dbReference type="AlphaFoldDB" id="A0ABD5YN18"/>
<dbReference type="InterPro" id="IPR042271">
    <property type="entry name" value="Zinicin_2_N"/>
</dbReference>
<dbReference type="Pfam" id="PF10103">
    <property type="entry name" value="Zincin_2"/>
    <property type="match status" value="2"/>
</dbReference>
<dbReference type="SUPFAM" id="SSF55486">
    <property type="entry name" value="Metalloproteases ('zincins'), catalytic domain"/>
    <property type="match status" value="1"/>
</dbReference>
<comment type="caution">
    <text evidence="1">The sequence shown here is derived from an EMBL/GenBank/DDBJ whole genome shotgun (WGS) entry which is preliminary data.</text>
</comment>
<protein>
    <submittedName>
        <fullName evidence="1">Zinc-dependent metalloprotease</fullName>
    </submittedName>
</protein>
<dbReference type="GeneID" id="76200252"/>
<dbReference type="PANTHER" id="PTHR39420">
    <property type="match status" value="1"/>
</dbReference>
<dbReference type="Proteomes" id="UP001596417">
    <property type="component" value="Unassembled WGS sequence"/>
</dbReference>
<dbReference type="EMBL" id="JBHTAX010000001">
    <property type="protein sequence ID" value="MFC7190618.1"/>
    <property type="molecule type" value="Genomic_DNA"/>
</dbReference>
<evidence type="ECO:0000313" key="1">
    <source>
        <dbReference type="EMBL" id="MFC7190618.1"/>
    </source>
</evidence>
<dbReference type="GO" id="GO:0008237">
    <property type="term" value="F:metallopeptidase activity"/>
    <property type="evidence" value="ECO:0007669"/>
    <property type="project" value="UniProtKB-KW"/>
</dbReference>
<dbReference type="PANTHER" id="PTHR39420:SF1">
    <property type="entry name" value="HYDROLASE"/>
    <property type="match status" value="1"/>
</dbReference>
<keyword evidence="1" id="KW-0645">Protease</keyword>
<proteinExistence type="predicted"/>
<keyword evidence="2" id="KW-1185">Reference proteome</keyword>
<name>A0ABD5YN18_9EURY</name>
<keyword evidence="1" id="KW-0378">Hydrolase</keyword>
<dbReference type="Gene3D" id="1.20.150.30">
    <property type="entry name" value="Zincin-like metallopeptidase, N-terminal domain"/>
    <property type="match status" value="1"/>
</dbReference>
<gene>
    <name evidence="1" type="ORF">ACFQL7_12730</name>
</gene>
<evidence type="ECO:0000313" key="2">
    <source>
        <dbReference type="Proteomes" id="UP001596417"/>
    </source>
</evidence>
<dbReference type="InterPro" id="IPR018766">
    <property type="entry name" value="Zinicin_2"/>
</dbReference>
<reference evidence="1 2" key="1">
    <citation type="journal article" date="2019" name="Int. J. Syst. Evol. Microbiol.">
        <title>The Global Catalogue of Microorganisms (GCM) 10K type strain sequencing project: providing services to taxonomists for standard genome sequencing and annotation.</title>
        <authorList>
            <consortium name="The Broad Institute Genomics Platform"/>
            <consortium name="The Broad Institute Genome Sequencing Center for Infectious Disease"/>
            <person name="Wu L."/>
            <person name="Ma J."/>
        </authorList>
    </citation>
    <scope>NUCLEOTIDE SEQUENCE [LARGE SCALE GENOMIC DNA]</scope>
    <source>
        <strain evidence="1 2">RDMS1</strain>
    </source>
</reference>
<dbReference type="RefSeq" id="WP_248907717.1">
    <property type="nucleotide sequence ID" value="NZ_CP109979.1"/>
</dbReference>
<keyword evidence="1" id="KW-0482">Metalloprotease</keyword>
<dbReference type="InterPro" id="IPR022454">
    <property type="entry name" value="CHP03883_F420-assoc"/>
</dbReference>
<organism evidence="1 2">
    <name type="scientific">Halocatena marina</name>
    <dbReference type="NCBI Taxonomy" id="2934937"/>
    <lineage>
        <taxon>Archaea</taxon>
        <taxon>Methanobacteriati</taxon>
        <taxon>Methanobacteriota</taxon>
        <taxon>Stenosarchaea group</taxon>
        <taxon>Halobacteria</taxon>
        <taxon>Halobacteriales</taxon>
        <taxon>Natronomonadaceae</taxon>
        <taxon>Halocatena</taxon>
    </lineage>
</organism>
<dbReference type="NCBIfam" id="TIGR03624">
    <property type="entry name" value="putative hydrolase"/>
    <property type="match status" value="1"/>
</dbReference>
<dbReference type="NCBIfam" id="TIGR03883">
    <property type="entry name" value="DUF2342_F420"/>
    <property type="match status" value="1"/>
</dbReference>